<feature type="transmembrane region" description="Helical" evidence="5">
    <location>
        <begin position="287"/>
        <end position="303"/>
    </location>
</feature>
<dbReference type="SUPFAM" id="SSF141322">
    <property type="entry name" value="NfeD domain-like"/>
    <property type="match status" value="1"/>
</dbReference>
<dbReference type="GO" id="GO:0016020">
    <property type="term" value="C:membrane"/>
    <property type="evidence" value="ECO:0007669"/>
    <property type="project" value="UniProtKB-SubCell"/>
</dbReference>
<feature type="transmembrane region" description="Helical" evidence="5">
    <location>
        <begin position="342"/>
        <end position="362"/>
    </location>
</feature>
<dbReference type="EMBL" id="FO203427">
    <property type="protein sequence ID" value="CCH49447.1"/>
    <property type="molecule type" value="Genomic_DNA"/>
</dbReference>
<dbReference type="Gene3D" id="2.40.50.140">
    <property type="entry name" value="Nucleic acid-binding proteins"/>
    <property type="match status" value="1"/>
</dbReference>
<reference evidence="9 10" key="1">
    <citation type="journal article" date="2013" name="PLoS ONE">
        <title>The first genomic and proteomic characterization of a deep-sea sulfate reducer: insights into the piezophilic lifestyle of Desulfovibrio piezophilus.</title>
        <authorList>
            <person name="Pradel N."/>
            <person name="Ji B."/>
            <person name="Gimenez G."/>
            <person name="Talla E."/>
            <person name="Lenoble P."/>
            <person name="Garel M."/>
            <person name="Tamburini C."/>
            <person name="Fourquet P."/>
            <person name="Lebrun R."/>
            <person name="Bertin P."/>
            <person name="Denis Y."/>
            <person name="Pophillat M."/>
            <person name="Barbe V."/>
            <person name="Ollivier B."/>
            <person name="Dolla A."/>
        </authorList>
    </citation>
    <scope>NUCLEOTIDE SEQUENCE [LARGE SCALE GENOMIC DNA]</scope>
    <source>
        <strain evidence="10">DSM 10523 / SB164P1</strain>
    </source>
</reference>
<dbReference type="InterPro" id="IPR002810">
    <property type="entry name" value="NfeD-like_C"/>
</dbReference>
<keyword evidence="3 5" id="KW-1133">Transmembrane helix</keyword>
<feature type="transmembrane region" description="Helical" evidence="5">
    <location>
        <begin position="233"/>
        <end position="256"/>
    </location>
</feature>
<dbReference type="KEGG" id="dpi:BN4_12212"/>
<dbReference type="STRING" id="1322246.BN4_12212"/>
<evidence type="ECO:0000256" key="3">
    <source>
        <dbReference type="ARBA" id="ARBA00022989"/>
    </source>
</evidence>
<gene>
    <name evidence="9" type="ordered locus">BN4_12212</name>
</gene>
<organism evidence="9 10">
    <name type="scientific">Pseudodesulfovibrio piezophilus (strain DSM 21447 / JCM 15486 / C1TLV30)</name>
    <name type="common">Desulfovibrio piezophilus</name>
    <dbReference type="NCBI Taxonomy" id="1322246"/>
    <lineage>
        <taxon>Bacteria</taxon>
        <taxon>Pseudomonadati</taxon>
        <taxon>Thermodesulfobacteriota</taxon>
        <taxon>Desulfovibrionia</taxon>
        <taxon>Desulfovibrionales</taxon>
        <taxon>Desulfovibrionaceae</taxon>
    </lineage>
</organism>
<dbReference type="CDD" id="cd07020">
    <property type="entry name" value="Clp_protease_NfeD_1"/>
    <property type="match status" value="1"/>
</dbReference>
<dbReference type="InterPro" id="IPR012340">
    <property type="entry name" value="NA-bd_OB-fold"/>
</dbReference>
<dbReference type="PANTHER" id="PTHR33507">
    <property type="entry name" value="INNER MEMBRANE PROTEIN YBBJ"/>
    <property type="match status" value="1"/>
</dbReference>
<evidence type="ECO:0000256" key="4">
    <source>
        <dbReference type="ARBA" id="ARBA00023136"/>
    </source>
</evidence>
<dbReference type="RefSeq" id="WP_015415491.1">
    <property type="nucleotide sequence ID" value="NC_020409.1"/>
</dbReference>
<accession>M1WTC7</accession>
<dbReference type="PATRIC" id="fig|879567.3.peg.2357"/>
<proteinExistence type="predicted"/>
<evidence type="ECO:0000256" key="5">
    <source>
        <dbReference type="SAM" id="Phobius"/>
    </source>
</evidence>
<keyword evidence="10" id="KW-1185">Reference proteome</keyword>
<dbReference type="AlphaFoldDB" id="M1WTC7"/>
<dbReference type="InterPro" id="IPR056738">
    <property type="entry name" value="NfeD1b_N"/>
</dbReference>
<dbReference type="SUPFAM" id="SSF52096">
    <property type="entry name" value="ClpP/crotonase"/>
    <property type="match status" value="1"/>
</dbReference>
<dbReference type="OrthoDB" id="5289056at2"/>
<reference evidence="10" key="2">
    <citation type="journal article" date="2013" name="Stand. Genomic Sci.">
        <title>Complete genome sequence of Desulfocapsa sulfexigens, a marine deltaproteobacterium specialized in disproportionating inorganic sulfur compounds.</title>
        <authorList>
            <person name="Finster K.W."/>
            <person name="Kjeldsen K.U."/>
            <person name="Kube M."/>
            <person name="Reinhardt R."/>
            <person name="Mussmann M."/>
            <person name="Amann R."/>
            <person name="Schreiber L."/>
        </authorList>
    </citation>
    <scope>NUCLEOTIDE SEQUENCE [LARGE SCALE GENOMIC DNA]</scope>
    <source>
        <strain evidence="10">DSM 10523 / SB164P1</strain>
    </source>
</reference>
<evidence type="ECO:0000259" key="7">
    <source>
        <dbReference type="Pfam" id="PF24961"/>
    </source>
</evidence>
<protein>
    <submittedName>
        <fullName evidence="9">Uncharacterized protein</fullName>
    </submittedName>
</protein>
<dbReference type="InterPro" id="IPR052165">
    <property type="entry name" value="Membrane_assoc_protease"/>
</dbReference>
<evidence type="ECO:0000259" key="8">
    <source>
        <dbReference type="Pfam" id="PF25145"/>
    </source>
</evidence>
<dbReference type="InterPro" id="IPR029045">
    <property type="entry name" value="ClpP/crotonase-like_dom_sf"/>
</dbReference>
<evidence type="ECO:0000259" key="6">
    <source>
        <dbReference type="Pfam" id="PF01957"/>
    </source>
</evidence>
<dbReference type="Gene3D" id="3.90.226.10">
    <property type="entry name" value="2-enoyl-CoA Hydratase, Chain A, domain 1"/>
    <property type="match status" value="1"/>
</dbReference>
<feature type="domain" description="NfeD1b N-terminal" evidence="8">
    <location>
        <begin position="37"/>
        <end position="179"/>
    </location>
</feature>
<dbReference type="eggNOG" id="COG1030">
    <property type="taxonomic scope" value="Bacteria"/>
</dbReference>
<dbReference type="Pfam" id="PF24961">
    <property type="entry name" value="NfeD_membrane"/>
    <property type="match status" value="1"/>
</dbReference>
<name>M1WTC7_PSEP2</name>
<dbReference type="BioCyc" id="DPIE1322246:BN4_RS11110-MONOMER"/>
<evidence type="ECO:0000256" key="1">
    <source>
        <dbReference type="ARBA" id="ARBA00004141"/>
    </source>
</evidence>
<feature type="transmembrane region" description="Helical" evidence="5">
    <location>
        <begin position="310"/>
        <end position="330"/>
    </location>
</feature>
<feature type="domain" description="NfeD-like C-terminal" evidence="6">
    <location>
        <begin position="375"/>
        <end position="430"/>
    </location>
</feature>
<dbReference type="Pfam" id="PF01957">
    <property type="entry name" value="NfeD"/>
    <property type="match status" value="1"/>
</dbReference>
<evidence type="ECO:0000256" key="2">
    <source>
        <dbReference type="ARBA" id="ARBA00022692"/>
    </source>
</evidence>
<comment type="subcellular location">
    <subcellularLocation>
        <location evidence="1">Membrane</location>
        <topology evidence="1">Multi-pass membrane protein</topology>
    </subcellularLocation>
</comment>
<dbReference type="PANTHER" id="PTHR33507:SF4">
    <property type="entry name" value="NODULATION COMPETITIVENESS PROTEIN NFED"/>
    <property type="match status" value="1"/>
</dbReference>
<dbReference type="HOGENOM" id="CLU_024619_1_0_7"/>
<dbReference type="Proteomes" id="UP000011724">
    <property type="component" value="Chromosome"/>
</dbReference>
<keyword evidence="4 5" id="KW-0472">Membrane</keyword>
<dbReference type="Pfam" id="PF25145">
    <property type="entry name" value="NfeD1b_N"/>
    <property type="match status" value="1"/>
</dbReference>
<feature type="domain" description="NfeD integral membrane" evidence="7">
    <location>
        <begin position="242"/>
        <end position="354"/>
    </location>
</feature>
<sequence>MKAWSVAMFFVVSLVFFAVPASAHESIFRVLQVRLNGAISPAQDDLLSDSLRYANDLGYDLVLLVLDTPGGLGDSMRSMVQTMLNAPLPVAVWVGPSGAHAASAGVFLVAASSVAAMAPQTTLGAASPVGLGGGDIPGTMAKKIQQDFTSLVQSVARAHGRNSEWYGRSVTESASISAADALHLKVVEFIAPTVETFLDQLGQHGLSFKGSVRHFSAEIISVKEYDPGFRYRFLSWLLHPQIAYLLLMAGILGLFIELTHPGTFLPGVVGGISLVLALYAMSVLPTNIAGLLLIGFSLVLFLLEIKVVSYGMLTLAGLVSMVIGSLILFRDEYGTIQIPLSSIIWAVLSVVLVFGSVTFLVLRSKRQQGALGETGMVGLTGKVIEWGDGKGKILVRGEIWAVKGVIGAFSPSVGAYVRIESINGLTLKIGPINR</sequence>
<dbReference type="InterPro" id="IPR056739">
    <property type="entry name" value="NfeD_membrane"/>
</dbReference>
<evidence type="ECO:0000313" key="10">
    <source>
        <dbReference type="Proteomes" id="UP000011724"/>
    </source>
</evidence>
<evidence type="ECO:0000313" key="9">
    <source>
        <dbReference type="EMBL" id="CCH49447.1"/>
    </source>
</evidence>
<keyword evidence="2 5" id="KW-0812">Transmembrane</keyword>